<name>A0ACC0JMZ0_CHOFU</name>
<proteinExistence type="predicted"/>
<accession>A0ACC0JMZ0</accession>
<gene>
    <name evidence="1" type="ORF">MSG28_007204</name>
</gene>
<sequence>MDFSNTSGIRSPFSPRVRQSISGRRPGLSSVKKNQSKYMQSGEAPTGDVIYKTPLTTLETFGHPLPVLVTEALTFASGEVTVRLSPNGYCWLVCGRRLLCWARDGGGAARELTLPQTDLQHRAELVEVFYEDGAQMPSCIGVSPEGVVRYWPSVGQELYADTSCELAGQECAKLCAATAGLLLATTSCSLLMLHPDPSRVGVTCQPLRPPSGWLGGLGRRVSLLFFGSMPASSDTKLVGVVILEEGGVAGAGAGLRGAGDVNSLQVVCVDVRAGAGRSLLLLIAVANVARSPEMRYAIVPPTSPLAGAGRSLLLLIAVANVARSPEMRYAIAHMSVEDPANPVVTSLVALRGAPAGEGARGCWPEPPPRSSIPPHTSPGSPGRKDVSDIFSRFAVADINAGDCTMGNDKVEYIDVSAEGDRILGAEMCSGRPLLFSRKHGVLVLTAAEGISTNVSMCESPMGSPCPSDMYDGNLSLYEIDPNEVSMVTTDACGKLKTAFLFHVRRDAAACRAIVEELFPAKQRDKEQDSALDRTVVRIATELCDDVPQGDPRNTGLIYTCLPIPTSQNGCHSAIED</sequence>
<protein>
    <submittedName>
        <fullName evidence="1">Uncharacterized protein</fullName>
    </submittedName>
</protein>
<dbReference type="Proteomes" id="UP001064048">
    <property type="component" value="Chromosome 11"/>
</dbReference>
<comment type="caution">
    <text evidence="1">The sequence shown here is derived from an EMBL/GenBank/DDBJ whole genome shotgun (WGS) entry which is preliminary data.</text>
</comment>
<evidence type="ECO:0000313" key="1">
    <source>
        <dbReference type="EMBL" id="KAI8425459.1"/>
    </source>
</evidence>
<dbReference type="EMBL" id="CM046111">
    <property type="protein sequence ID" value="KAI8425459.1"/>
    <property type="molecule type" value="Genomic_DNA"/>
</dbReference>
<evidence type="ECO:0000313" key="2">
    <source>
        <dbReference type="Proteomes" id="UP001064048"/>
    </source>
</evidence>
<organism evidence="1 2">
    <name type="scientific">Choristoneura fumiferana</name>
    <name type="common">Spruce budworm moth</name>
    <name type="synonym">Archips fumiferana</name>
    <dbReference type="NCBI Taxonomy" id="7141"/>
    <lineage>
        <taxon>Eukaryota</taxon>
        <taxon>Metazoa</taxon>
        <taxon>Ecdysozoa</taxon>
        <taxon>Arthropoda</taxon>
        <taxon>Hexapoda</taxon>
        <taxon>Insecta</taxon>
        <taxon>Pterygota</taxon>
        <taxon>Neoptera</taxon>
        <taxon>Endopterygota</taxon>
        <taxon>Lepidoptera</taxon>
        <taxon>Glossata</taxon>
        <taxon>Ditrysia</taxon>
        <taxon>Tortricoidea</taxon>
        <taxon>Tortricidae</taxon>
        <taxon>Tortricinae</taxon>
        <taxon>Choristoneura</taxon>
    </lineage>
</organism>
<reference evidence="1 2" key="1">
    <citation type="journal article" date="2022" name="Genome Biol. Evol.">
        <title>The Spruce Budworm Genome: Reconstructing the Evolutionary History of Antifreeze Proteins.</title>
        <authorList>
            <person name="Beliveau C."/>
            <person name="Gagne P."/>
            <person name="Picq S."/>
            <person name="Vernygora O."/>
            <person name="Keeling C.I."/>
            <person name="Pinkney K."/>
            <person name="Doucet D."/>
            <person name="Wen F."/>
            <person name="Johnston J.S."/>
            <person name="Maaroufi H."/>
            <person name="Boyle B."/>
            <person name="Laroche J."/>
            <person name="Dewar K."/>
            <person name="Juretic N."/>
            <person name="Blackburn G."/>
            <person name="Nisole A."/>
            <person name="Brunet B."/>
            <person name="Brandao M."/>
            <person name="Lumley L."/>
            <person name="Duan J."/>
            <person name="Quan G."/>
            <person name="Lucarotti C.J."/>
            <person name="Roe A.D."/>
            <person name="Sperling F.A.H."/>
            <person name="Levesque R.C."/>
            <person name="Cusson M."/>
        </authorList>
    </citation>
    <scope>NUCLEOTIDE SEQUENCE [LARGE SCALE GENOMIC DNA]</scope>
    <source>
        <strain evidence="1">Glfc:IPQL:Cfum</strain>
    </source>
</reference>
<keyword evidence="2" id="KW-1185">Reference proteome</keyword>